<dbReference type="EMBL" id="JBIAZM010000004">
    <property type="protein sequence ID" value="MFF5200792.1"/>
    <property type="molecule type" value="Genomic_DNA"/>
</dbReference>
<dbReference type="GeneID" id="95372043"/>
<evidence type="ECO:0000256" key="2">
    <source>
        <dbReference type="ARBA" id="ARBA00022605"/>
    </source>
</evidence>
<proteinExistence type="predicted"/>
<dbReference type="InterPro" id="IPR002933">
    <property type="entry name" value="Peptidase_M20"/>
</dbReference>
<feature type="domain" description="Aspartate/glutamate/uridylate kinase" evidence="8">
    <location>
        <begin position="19"/>
        <end position="258"/>
    </location>
</feature>
<name>A0ABW6VT24_9ACTN</name>
<reference evidence="9 10" key="1">
    <citation type="submission" date="2024-10" db="EMBL/GenBank/DDBJ databases">
        <title>The Natural Products Discovery Center: Release of the First 8490 Sequenced Strains for Exploring Actinobacteria Biosynthetic Diversity.</title>
        <authorList>
            <person name="Kalkreuter E."/>
            <person name="Kautsar S.A."/>
            <person name="Yang D."/>
            <person name="Bader C.D."/>
            <person name="Teijaro C.N."/>
            <person name="Fluegel L."/>
            <person name="Davis C.M."/>
            <person name="Simpson J.R."/>
            <person name="Lauterbach L."/>
            <person name="Steele A.D."/>
            <person name="Gui C."/>
            <person name="Meng S."/>
            <person name="Li G."/>
            <person name="Viehrig K."/>
            <person name="Ye F."/>
            <person name="Su P."/>
            <person name="Kiefer A.F."/>
            <person name="Nichols A."/>
            <person name="Cepeda A.J."/>
            <person name="Yan W."/>
            <person name="Fan B."/>
            <person name="Jiang Y."/>
            <person name="Adhikari A."/>
            <person name="Zheng C.-J."/>
            <person name="Schuster L."/>
            <person name="Cowan T.M."/>
            <person name="Smanski M.J."/>
            <person name="Chevrette M.G."/>
            <person name="De Carvalho L.P.S."/>
            <person name="Shen B."/>
        </authorList>
    </citation>
    <scope>NUCLEOTIDE SEQUENCE [LARGE SCALE GENOMIC DNA]</scope>
    <source>
        <strain evidence="9 10">NPDC000140</strain>
    </source>
</reference>
<keyword evidence="7" id="KW-0170">Cobalt</keyword>
<sequence>MAVMNNEALAGIFPYRPLYVVKVGSSSLRHASVYDDLAALSAGGARLLLVAGGAADIADYYAGIERPMRMLRLASGDEVRYCPPDEMPHIVAAYEQLTLPRIRENLGQRELTVFAATATPEGLVTGTPNRPLRVVEGDRQRLVRDHRAGAVSAVDVARLLSLLDTFDVVCVSPPVTASDGGAPINVDADVLAAEVANALDADHLRLVTGTPGLLADPSDRTSTLPHLCSGEGMTYASGRMRQKVRAAELALKGTADVAITGPHTANTHGGTRFWRAAAPEPDLDLLTRMVEISSVSGGERELALYLLKWLTEKGVHAVIDPAGNLVATRGSGPRRLLMLGHLDTVPYRWPVAWDGAALTGRGCVDAKASLAVFLQTLVEFEPPEGVTVRVVGTVEEERTASGSLYARDHYPADAVIIGEPSGAGAVTIGYHGVCKVRMDVARTTGHTAGKERRTAASSLVDLIGEVEAEVGKCSPEALFAVLNLASGGSGGTQTASAVLDVRVPPGTELDSMLSVFEDGELLLATPPVSTPRTDPLVRAFTRALRAATGDAPRLLAKKGSSDMNTLATRWRGVPMVAYGPGDAHLDHTPDERLSADEYRRARTVLSAAVRDWCVR</sequence>
<dbReference type="InterPro" id="IPR050072">
    <property type="entry name" value="Peptidase_M20A"/>
</dbReference>
<dbReference type="Pfam" id="PF01546">
    <property type="entry name" value="Peptidase_M20"/>
    <property type="match status" value="1"/>
</dbReference>
<keyword evidence="2" id="KW-0028">Amino-acid biosynthesis</keyword>
<keyword evidence="4" id="KW-0378">Hydrolase</keyword>
<gene>
    <name evidence="9" type="ORF">ACFY3B_14415</name>
</gene>
<dbReference type="InterPro" id="IPR036393">
    <property type="entry name" value="AceGlu_kinase-like_sf"/>
</dbReference>
<evidence type="ECO:0000256" key="6">
    <source>
        <dbReference type="ARBA" id="ARBA00023154"/>
    </source>
</evidence>
<evidence type="ECO:0000256" key="4">
    <source>
        <dbReference type="ARBA" id="ARBA00022801"/>
    </source>
</evidence>
<evidence type="ECO:0000259" key="8">
    <source>
        <dbReference type="Pfam" id="PF00696"/>
    </source>
</evidence>
<evidence type="ECO:0000256" key="7">
    <source>
        <dbReference type="ARBA" id="ARBA00023285"/>
    </source>
</evidence>
<organism evidence="9 10">
    <name type="scientific">Micromonospora parva</name>
    <dbReference type="NCBI Taxonomy" id="1464048"/>
    <lineage>
        <taxon>Bacteria</taxon>
        <taxon>Bacillati</taxon>
        <taxon>Actinomycetota</taxon>
        <taxon>Actinomycetes</taxon>
        <taxon>Micromonosporales</taxon>
        <taxon>Micromonosporaceae</taxon>
        <taxon>Micromonospora</taxon>
    </lineage>
</organism>
<dbReference type="Gene3D" id="3.40.1160.10">
    <property type="entry name" value="Acetylglutamate kinase-like"/>
    <property type="match status" value="1"/>
</dbReference>
<dbReference type="PANTHER" id="PTHR43808">
    <property type="entry name" value="ACETYLORNITHINE DEACETYLASE"/>
    <property type="match status" value="1"/>
</dbReference>
<evidence type="ECO:0000313" key="10">
    <source>
        <dbReference type="Proteomes" id="UP001602287"/>
    </source>
</evidence>
<protein>
    <submittedName>
        <fullName evidence="9">M20/M25/M40 family metallo-hydrolase</fullName>
    </submittedName>
</protein>
<evidence type="ECO:0000256" key="1">
    <source>
        <dbReference type="ARBA" id="ARBA00022490"/>
    </source>
</evidence>
<keyword evidence="6" id="KW-0457">Lysine biosynthesis</keyword>
<dbReference type="PROSITE" id="PS00758">
    <property type="entry name" value="ARGE_DAPE_CPG2_1"/>
    <property type="match status" value="1"/>
</dbReference>
<keyword evidence="1" id="KW-0963">Cytoplasm</keyword>
<accession>A0ABW6VT24</accession>
<dbReference type="RefSeq" id="WP_357639553.1">
    <property type="nucleotide sequence ID" value="NZ_JBEZFX010000012.1"/>
</dbReference>
<keyword evidence="3" id="KW-0479">Metal-binding</keyword>
<evidence type="ECO:0000256" key="3">
    <source>
        <dbReference type="ARBA" id="ARBA00022723"/>
    </source>
</evidence>
<dbReference type="SUPFAM" id="SSF53187">
    <property type="entry name" value="Zn-dependent exopeptidases"/>
    <property type="match status" value="1"/>
</dbReference>
<keyword evidence="5" id="KW-0862">Zinc</keyword>
<dbReference type="Pfam" id="PF00696">
    <property type="entry name" value="AA_kinase"/>
    <property type="match status" value="1"/>
</dbReference>
<comment type="caution">
    <text evidence="9">The sequence shown here is derived from an EMBL/GenBank/DDBJ whole genome shotgun (WGS) entry which is preliminary data.</text>
</comment>
<dbReference type="PANTHER" id="PTHR43808:SF28">
    <property type="entry name" value="[LYSW]-LYSINE_[LYSW]-ORNITHINE HYDROLASE"/>
    <property type="match status" value="1"/>
</dbReference>
<dbReference type="InterPro" id="IPR010175">
    <property type="entry name" value="LysK"/>
</dbReference>
<evidence type="ECO:0000313" key="9">
    <source>
        <dbReference type="EMBL" id="MFF5200792.1"/>
    </source>
</evidence>
<evidence type="ECO:0000256" key="5">
    <source>
        <dbReference type="ARBA" id="ARBA00022833"/>
    </source>
</evidence>
<dbReference type="SUPFAM" id="SSF53633">
    <property type="entry name" value="Carbamate kinase-like"/>
    <property type="match status" value="1"/>
</dbReference>
<dbReference type="InterPro" id="IPR001261">
    <property type="entry name" value="ArgE/DapE_CS"/>
</dbReference>
<keyword evidence="10" id="KW-1185">Reference proteome</keyword>
<dbReference type="Gene3D" id="3.40.630.10">
    <property type="entry name" value="Zn peptidases"/>
    <property type="match status" value="2"/>
</dbReference>
<dbReference type="NCBIfam" id="TIGR01902">
    <property type="entry name" value="dapE-lys-deAc"/>
    <property type="match status" value="1"/>
</dbReference>
<dbReference type="Proteomes" id="UP001602287">
    <property type="component" value="Unassembled WGS sequence"/>
</dbReference>
<dbReference type="InterPro" id="IPR001048">
    <property type="entry name" value="Asp/Glu/Uridylate_kinase"/>
</dbReference>